<gene>
    <name evidence="1" type="ORF">FAZ19_16275</name>
</gene>
<proteinExistence type="predicted"/>
<evidence type="ECO:0000313" key="2">
    <source>
        <dbReference type="Proteomes" id="UP000309872"/>
    </source>
</evidence>
<dbReference type="AlphaFoldDB" id="A0A4U0GXG6"/>
<organism evidence="1 2">
    <name type="scientific">Sphingobacterium alkalisoli</name>
    <dbReference type="NCBI Taxonomy" id="1874115"/>
    <lineage>
        <taxon>Bacteria</taxon>
        <taxon>Pseudomonadati</taxon>
        <taxon>Bacteroidota</taxon>
        <taxon>Sphingobacteriia</taxon>
        <taxon>Sphingobacteriales</taxon>
        <taxon>Sphingobacteriaceae</taxon>
        <taxon>Sphingobacterium</taxon>
    </lineage>
</organism>
<dbReference type="Proteomes" id="UP000309872">
    <property type="component" value="Unassembled WGS sequence"/>
</dbReference>
<protein>
    <submittedName>
        <fullName evidence="1">Uncharacterized protein</fullName>
    </submittedName>
</protein>
<keyword evidence="2" id="KW-1185">Reference proteome</keyword>
<comment type="caution">
    <text evidence="1">The sequence shown here is derived from an EMBL/GenBank/DDBJ whole genome shotgun (WGS) entry which is preliminary data.</text>
</comment>
<dbReference type="OrthoDB" id="1494495at2"/>
<accession>A0A4U0GXG6</accession>
<sequence>MKIKHINIEARQFKANGKTYFIEADDISIARWSKYEELSLELQYGTSSFSEMHQNWALVTKLANELQFADIAVLAHNMQTSVLNAIDRTPVQLKLCALFINEENEDRSEITDEGISRKIDGWRKEGLAIGDFFQLALVFSRLIGESSSTLTPEYLEKISSQIKILQETPIPRSEE</sequence>
<evidence type="ECO:0000313" key="1">
    <source>
        <dbReference type="EMBL" id="TJY63823.1"/>
    </source>
</evidence>
<dbReference type="EMBL" id="SUKA01000005">
    <property type="protein sequence ID" value="TJY63823.1"/>
    <property type="molecule type" value="Genomic_DNA"/>
</dbReference>
<name>A0A4U0GXG6_9SPHI</name>
<dbReference type="RefSeq" id="WP_136821815.1">
    <property type="nucleotide sequence ID" value="NZ_BMJX01000005.1"/>
</dbReference>
<reference evidence="1 2" key="1">
    <citation type="submission" date="2019-04" db="EMBL/GenBank/DDBJ databases">
        <title>Sphingobacterium olei sp. nov., isolated from oil-contaminated soil.</title>
        <authorList>
            <person name="Liu B."/>
        </authorList>
    </citation>
    <scope>NUCLEOTIDE SEQUENCE [LARGE SCALE GENOMIC DNA]</scope>
    <source>
        <strain evidence="1 2">Y3L14</strain>
    </source>
</reference>